<dbReference type="GO" id="GO:0003677">
    <property type="term" value="F:DNA binding"/>
    <property type="evidence" value="ECO:0007669"/>
    <property type="project" value="UniProtKB-KW"/>
</dbReference>
<dbReference type="STRING" id="1707952.A6A03_17060"/>
<dbReference type="InterPro" id="IPR027417">
    <property type="entry name" value="P-loop_NTPase"/>
</dbReference>
<evidence type="ECO:0000313" key="5">
    <source>
        <dbReference type="EMBL" id="OAN44327.1"/>
    </source>
</evidence>
<accession>A0A178M7Y8</accession>
<reference evidence="5 6" key="1">
    <citation type="submission" date="2016-04" db="EMBL/GenBank/DDBJ databases">
        <title>Chloroflexus islandicus sp. nov., a thermophilic filamentous anoxygenic phototrophic bacterium from geyser Strokkur (Iceland).</title>
        <authorList>
            <person name="Gaisin V.A."/>
            <person name="Kalashnikov A.M."/>
            <person name="Sukhacheva M.V."/>
            <person name="Grouzdev D.S."/>
            <person name="Ivanov T.M."/>
            <person name="Kuznetsov B."/>
            <person name="Gorlenko V.M."/>
        </authorList>
    </citation>
    <scope>NUCLEOTIDE SEQUENCE [LARGE SCALE GENOMIC DNA]</scope>
    <source>
        <strain evidence="6">isl-2</strain>
    </source>
</reference>
<dbReference type="SUPFAM" id="SSF46894">
    <property type="entry name" value="C-terminal effector domain of the bipartite response regulators"/>
    <property type="match status" value="1"/>
</dbReference>
<feature type="domain" description="HTH luxR-type" evidence="4">
    <location>
        <begin position="850"/>
        <end position="915"/>
    </location>
</feature>
<dbReference type="PANTHER" id="PTHR44688">
    <property type="entry name" value="DNA-BINDING TRANSCRIPTIONAL ACTIVATOR DEVR_DOSR"/>
    <property type="match status" value="1"/>
</dbReference>
<dbReference type="InterPro" id="IPR036388">
    <property type="entry name" value="WH-like_DNA-bd_sf"/>
</dbReference>
<keyword evidence="2" id="KW-0238">DNA-binding</keyword>
<dbReference type="Proteomes" id="UP000078287">
    <property type="component" value="Unassembled WGS sequence"/>
</dbReference>
<dbReference type="AlphaFoldDB" id="A0A178M7Y8"/>
<dbReference type="PRINTS" id="PR00038">
    <property type="entry name" value="HTHLUXR"/>
</dbReference>
<gene>
    <name evidence="5" type="ORF">A6A03_17060</name>
</gene>
<protein>
    <submittedName>
        <fullName evidence="5">LuxR family transcriptional regulator</fullName>
    </submittedName>
</protein>
<dbReference type="PROSITE" id="PS00622">
    <property type="entry name" value="HTH_LUXR_1"/>
    <property type="match status" value="1"/>
</dbReference>
<dbReference type="EMBL" id="LWQS01000068">
    <property type="protein sequence ID" value="OAN44327.1"/>
    <property type="molecule type" value="Genomic_DNA"/>
</dbReference>
<dbReference type="Gene3D" id="3.40.50.300">
    <property type="entry name" value="P-loop containing nucleotide triphosphate hydrolases"/>
    <property type="match status" value="1"/>
</dbReference>
<dbReference type="Pfam" id="PF17874">
    <property type="entry name" value="TPR_MalT"/>
    <property type="match status" value="1"/>
</dbReference>
<dbReference type="Gene3D" id="1.10.10.10">
    <property type="entry name" value="Winged helix-like DNA-binding domain superfamily/Winged helix DNA-binding domain"/>
    <property type="match status" value="1"/>
</dbReference>
<dbReference type="InterPro" id="IPR059106">
    <property type="entry name" value="WHD_MalT"/>
</dbReference>
<dbReference type="CDD" id="cd06170">
    <property type="entry name" value="LuxR_C_like"/>
    <property type="match status" value="1"/>
</dbReference>
<dbReference type="InterPro" id="IPR016032">
    <property type="entry name" value="Sig_transdc_resp-reg_C-effctor"/>
</dbReference>
<dbReference type="OrthoDB" id="1137593at2"/>
<dbReference type="Pfam" id="PF00196">
    <property type="entry name" value="GerE"/>
    <property type="match status" value="1"/>
</dbReference>
<keyword evidence="1" id="KW-0805">Transcription regulation</keyword>
<evidence type="ECO:0000256" key="1">
    <source>
        <dbReference type="ARBA" id="ARBA00023015"/>
    </source>
</evidence>
<organism evidence="5 6">
    <name type="scientific">Chloroflexus islandicus</name>
    <dbReference type="NCBI Taxonomy" id="1707952"/>
    <lineage>
        <taxon>Bacteria</taxon>
        <taxon>Bacillati</taxon>
        <taxon>Chloroflexota</taxon>
        <taxon>Chloroflexia</taxon>
        <taxon>Chloroflexales</taxon>
        <taxon>Chloroflexineae</taxon>
        <taxon>Chloroflexaceae</taxon>
        <taxon>Chloroflexus</taxon>
    </lineage>
</organism>
<dbReference type="PROSITE" id="PS50043">
    <property type="entry name" value="HTH_LUXR_2"/>
    <property type="match status" value="1"/>
</dbReference>
<dbReference type="RefSeq" id="WP_066789381.1">
    <property type="nucleotide sequence ID" value="NZ_LWQS01000068.1"/>
</dbReference>
<keyword evidence="6" id="KW-1185">Reference proteome</keyword>
<dbReference type="GO" id="GO:0006355">
    <property type="term" value="P:regulation of DNA-templated transcription"/>
    <property type="evidence" value="ECO:0007669"/>
    <property type="project" value="InterPro"/>
</dbReference>
<evidence type="ECO:0000256" key="3">
    <source>
        <dbReference type="ARBA" id="ARBA00023163"/>
    </source>
</evidence>
<evidence type="ECO:0000259" key="4">
    <source>
        <dbReference type="PROSITE" id="PS50043"/>
    </source>
</evidence>
<dbReference type="SUPFAM" id="SSF52540">
    <property type="entry name" value="P-loop containing nucleoside triphosphate hydrolases"/>
    <property type="match status" value="1"/>
</dbReference>
<dbReference type="SMART" id="SM00421">
    <property type="entry name" value="HTH_LUXR"/>
    <property type="match status" value="1"/>
</dbReference>
<evidence type="ECO:0000313" key="6">
    <source>
        <dbReference type="Proteomes" id="UP000078287"/>
    </source>
</evidence>
<dbReference type="InterPro" id="IPR011990">
    <property type="entry name" value="TPR-like_helical_dom_sf"/>
</dbReference>
<dbReference type="SUPFAM" id="SSF48452">
    <property type="entry name" value="TPR-like"/>
    <property type="match status" value="1"/>
</dbReference>
<proteinExistence type="predicted"/>
<evidence type="ECO:0000256" key="2">
    <source>
        <dbReference type="ARBA" id="ARBA00023125"/>
    </source>
</evidence>
<comment type="caution">
    <text evidence="5">The sequence shown here is derived from an EMBL/GenBank/DDBJ whole genome shotgun (WGS) entry which is preliminary data.</text>
</comment>
<dbReference type="InterPro" id="IPR000792">
    <property type="entry name" value="Tscrpt_reg_LuxR_C"/>
</dbReference>
<name>A0A178M7Y8_9CHLR</name>
<dbReference type="PANTHER" id="PTHR44688:SF16">
    <property type="entry name" value="DNA-BINDING TRANSCRIPTIONAL ACTIVATOR DEVR_DOSR"/>
    <property type="match status" value="1"/>
</dbReference>
<dbReference type="Gene3D" id="1.25.40.10">
    <property type="entry name" value="Tetratricopeptide repeat domain"/>
    <property type="match status" value="1"/>
</dbReference>
<dbReference type="Pfam" id="PF25873">
    <property type="entry name" value="WHD_MalT"/>
    <property type="match status" value="1"/>
</dbReference>
<keyword evidence="3" id="KW-0804">Transcription</keyword>
<sequence length="918" mass="101024">MIPLMRTKLQPPEVRPSLLARPRVYEQLRNALHSRLVLINAPAGYGKTSLLVEWMQEGRKEWSHIGWLSLDTTDNDIRRLFAYLLEALTNIPLERRERLRALISAEVDLDAEQWFAELLNDLAEVAGSTVIIFDDYHLISDGQIHQAITFLVDHLPPRCRLIIATRSDPPLPLARWRARGHLAELRSFDLAFNPEEAATFLLEVMELPLSRDQIVALLESTEGWPAGLHLAALALRSRPNQSEVVDELIASNRYVADYLIEDVFSRLPAHLQQFLLQTSILDRLCGPLCDAVIGVYEQSAPSKSNQSYSQLVLAEIERNNLFLFPLDAERVWYRYHHLFADVLQDRLEAGSTAEHVAMLHRRAGAWYAAHGMLTQAVNHALRAQAIDDVVAMLEPIGLAFISQVGEATLRRWLPEIPEAAFESHPRLALLRAWLATADYQVEDAAHWIAVAERALAGVASGAATSIGLIANLRGELSAVRVRLALLQGDTEQVIHEGKQALAWLQADNQALRMRVAKDLGYAYLAQRDLARAEQAFSEASINGFNAGLPYISAMATVDYAYTLALRGSLGAAISACRDTINQMLRRNRSRAQPGIGLPFLALADLHGLRHEFAGALPALAEAESAIKSGQTTSYLNLLIVTARIARARGDTDGALRIIRQARFLARQRNVGWVLAVLDGLEAQILIERGELDAAGQLLDDRLLKPVEFRYMPVAAFYAREHITRAGYEWRLASARATSDGEALRALAAELAQPPNGEIWQALAPLDAALLRGLALAAAGDDGNEAMLTALDLATSERIVAPFLQAGAPLRLMLSQLAARQQLSPYGEYLLSLFDDDEIAPAMPASTPAPATALPDPLSLREIEVLRLMAEGRSNHEIAATLVIAVSTVKSHINSIFSKLGVASRTQAVARGRRLGLIP</sequence>
<dbReference type="InterPro" id="IPR041617">
    <property type="entry name" value="TPR_MalT"/>
</dbReference>